<evidence type="ECO:0000313" key="2">
    <source>
        <dbReference type="EMBL" id="GMI41809.1"/>
    </source>
</evidence>
<feature type="compositionally biased region" description="Pro residues" evidence="1">
    <location>
        <begin position="355"/>
        <end position="366"/>
    </location>
</feature>
<feature type="region of interest" description="Disordered" evidence="1">
    <location>
        <begin position="238"/>
        <end position="374"/>
    </location>
</feature>
<protein>
    <submittedName>
        <fullName evidence="2">Uncharacterized protein</fullName>
    </submittedName>
</protein>
<feature type="region of interest" description="Disordered" evidence="1">
    <location>
        <begin position="397"/>
        <end position="467"/>
    </location>
</feature>
<proteinExistence type="predicted"/>
<feature type="region of interest" description="Disordered" evidence="1">
    <location>
        <begin position="1"/>
        <end position="91"/>
    </location>
</feature>
<dbReference type="EMBL" id="BRYA01000158">
    <property type="protein sequence ID" value="GMI41809.1"/>
    <property type="molecule type" value="Genomic_DNA"/>
</dbReference>
<accession>A0A9W7GCA4</accession>
<keyword evidence="3" id="KW-1185">Reference proteome</keyword>
<evidence type="ECO:0000256" key="1">
    <source>
        <dbReference type="SAM" id="MobiDB-lite"/>
    </source>
</evidence>
<dbReference type="Proteomes" id="UP001165065">
    <property type="component" value="Unassembled WGS sequence"/>
</dbReference>
<comment type="caution">
    <text evidence="2">The sequence shown here is derived from an EMBL/GenBank/DDBJ whole genome shotgun (WGS) entry which is preliminary data.</text>
</comment>
<feature type="compositionally biased region" description="Low complexity" evidence="1">
    <location>
        <begin position="296"/>
        <end position="335"/>
    </location>
</feature>
<gene>
    <name evidence="2" type="ORF">TrCOL_g3708</name>
</gene>
<dbReference type="AlphaFoldDB" id="A0A9W7GCA4"/>
<dbReference type="OrthoDB" id="48180at2759"/>
<feature type="compositionally biased region" description="Polar residues" evidence="1">
    <location>
        <begin position="65"/>
        <end position="75"/>
    </location>
</feature>
<feature type="compositionally biased region" description="Basic and acidic residues" evidence="1">
    <location>
        <begin position="450"/>
        <end position="467"/>
    </location>
</feature>
<reference evidence="3" key="1">
    <citation type="journal article" date="2023" name="Commun. Biol.">
        <title>Genome analysis of Parmales, the sister group of diatoms, reveals the evolutionary specialization of diatoms from phago-mixotrophs to photoautotrophs.</title>
        <authorList>
            <person name="Ban H."/>
            <person name="Sato S."/>
            <person name="Yoshikawa S."/>
            <person name="Yamada K."/>
            <person name="Nakamura Y."/>
            <person name="Ichinomiya M."/>
            <person name="Sato N."/>
            <person name="Blanc-Mathieu R."/>
            <person name="Endo H."/>
            <person name="Kuwata A."/>
            <person name="Ogata H."/>
        </authorList>
    </citation>
    <scope>NUCLEOTIDE SEQUENCE [LARGE SCALE GENOMIC DNA]</scope>
</reference>
<sequence length="467" mass="50427">MDSKPSPAELVQPSTPSITTSPPPVTMNPPVPPANASPISPSSVRTSYETTETSSFFDDDENDQRGTSLTMSSFLSGRAPPPPPPPPTIKETRVKFTDVTVRSYELCMGDNPSVSSGPPIGLDWVYDDGNTETRHIDDFEEIREIDRRDISIFARRGRISVEDRVRICLESGSSGEEIKNAVKEIREIQERMIQNIYGASPFEEVIEKWNSVTEQINMGAIVAAKKFTKLWKKKAKASREKRESTAAAAAAGLPPPTPSTPEIAPKAVSEMSTPPSSPVTPATQLFESAGSTPFKAAVGSPPSSGGGVPSAVSLSMTSEDTTTTTSSTRTISCPTYNHNGCTLKSALRKVSQFKDPPPPPPPPPRQPSFNRLPSVDLNIKVDLKDFAKQTVKNFRRASKLKFSSSQRSESQSSDDGSVGSKESKESTLAADMEKALEEDADPRVSWGVYGDDKNGGEEGKKKECTVS</sequence>
<feature type="compositionally biased region" description="Pro residues" evidence="1">
    <location>
        <begin position="79"/>
        <end position="88"/>
    </location>
</feature>
<organism evidence="2 3">
    <name type="scientific">Triparma columacea</name>
    <dbReference type="NCBI Taxonomy" id="722753"/>
    <lineage>
        <taxon>Eukaryota</taxon>
        <taxon>Sar</taxon>
        <taxon>Stramenopiles</taxon>
        <taxon>Ochrophyta</taxon>
        <taxon>Bolidophyceae</taxon>
        <taxon>Parmales</taxon>
        <taxon>Triparmaceae</taxon>
        <taxon>Triparma</taxon>
    </lineage>
</organism>
<feature type="compositionally biased region" description="Low complexity" evidence="1">
    <location>
        <begin position="36"/>
        <end position="55"/>
    </location>
</feature>
<feature type="compositionally biased region" description="Pro residues" evidence="1">
    <location>
        <begin position="21"/>
        <end position="35"/>
    </location>
</feature>
<evidence type="ECO:0000313" key="3">
    <source>
        <dbReference type="Proteomes" id="UP001165065"/>
    </source>
</evidence>
<name>A0A9W7GCA4_9STRA</name>
<feature type="compositionally biased region" description="Low complexity" evidence="1">
    <location>
        <begin position="403"/>
        <end position="420"/>
    </location>
</feature>
<feature type="compositionally biased region" description="Basic and acidic residues" evidence="1">
    <location>
        <begin position="421"/>
        <end position="437"/>
    </location>
</feature>